<evidence type="ECO:0000313" key="2">
    <source>
        <dbReference type="Proteomes" id="UP000244162"/>
    </source>
</evidence>
<dbReference type="AlphaFoldDB" id="A0A2T5G2H1"/>
<gene>
    <name evidence="1" type="ORF">CLG96_04255</name>
</gene>
<sequence>MVAIGLFASWSQTAMAQQQIAPQAGPAAVTATIITQPASVAPSTLLVDRDTMIRLMVVNEVTTKTAKAGDRFLLRVDEAVVVDGVTVIPVGTKAWGEVVSAEESGVVGKSGKLSARLLNIELPSGTVALRGDNATAGAGGTGETVMGVLGLGPFGLLARGNNAKLKAGEIFNGYPATDMLFVKATGQLHPAPPSEAPLAIVGAQ</sequence>
<accession>A0A2T5G2H1</accession>
<name>A0A2T5G2H1_9SPHN</name>
<keyword evidence="2" id="KW-1185">Reference proteome</keyword>
<dbReference type="Proteomes" id="UP000244162">
    <property type="component" value="Unassembled WGS sequence"/>
</dbReference>
<proteinExistence type="predicted"/>
<comment type="caution">
    <text evidence="1">The sequence shown here is derived from an EMBL/GenBank/DDBJ whole genome shotgun (WGS) entry which is preliminary data.</text>
</comment>
<dbReference type="RefSeq" id="WP_107966555.1">
    <property type="nucleotide sequence ID" value="NZ_NWBU01000004.1"/>
</dbReference>
<evidence type="ECO:0000313" key="1">
    <source>
        <dbReference type="EMBL" id="PTQ13320.1"/>
    </source>
</evidence>
<reference evidence="1 2" key="1">
    <citation type="submission" date="2017-09" db="EMBL/GenBank/DDBJ databases">
        <title>Sphingomonas panjinensis sp.nov., isolated from oil-contaminated soil.</title>
        <authorList>
            <person name="Wang L."/>
            <person name="Chen L."/>
        </authorList>
    </citation>
    <scope>NUCLEOTIDE SEQUENCE [LARGE SCALE GENOMIC DNA]</scope>
    <source>
        <strain evidence="1 2">FW-11</strain>
    </source>
</reference>
<protein>
    <submittedName>
        <fullName evidence="1">Uncharacterized protein</fullName>
    </submittedName>
</protein>
<organism evidence="1 2">
    <name type="scientific">Sphingomonas oleivorans</name>
    <dbReference type="NCBI Taxonomy" id="1735121"/>
    <lineage>
        <taxon>Bacteria</taxon>
        <taxon>Pseudomonadati</taxon>
        <taxon>Pseudomonadota</taxon>
        <taxon>Alphaproteobacteria</taxon>
        <taxon>Sphingomonadales</taxon>
        <taxon>Sphingomonadaceae</taxon>
        <taxon>Sphingomonas</taxon>
    </lineage>
</organism>
<dbReference type="EMBL" id="NWBU01000004">
    <property type="protein sequence ID" value="PTQ13320.1"/>
    <property type="molecule type" value="Genomic_DNA"/>
</dbReference>